<proteinExistence type="predicted"/>
<dbReference type="OrthoDB" id="2390233at2"/>
<evidence type="ECO:0000313" key="2">
    <source>
        <dbReference type="Proteomes" id="UP000001401"/>
    </source>
</evidence>
<dbReference type="RefSeq" id="WP_013488820.1">
    <property type="nucleotide sequence ID" value="NC_014829.1"/>
</dbReference>
<sequence length="80" mass="9292">MEPLNFNPLEVECTIFFQENPYSYETLHGLGRRLGRNPIDLQPVLEKLVHSTILEMIGEGDSAIYRYVQPKINQIDEMLI</sequence>
<protein>
    <submittedName>
        <fullName evidence="1">Uncharacterized protein</fullName>
    </submittedName>
</protein>
<keyword evidence="2" id="KW-1185">Reference proteome</keyword>
<gene>
    <name evidence="1" type="ordered locus">Bcell_2225</name>
</gene>
<dbReference type="eggNOG" id="ENOG5030PEM">
    <property type="taxonomic scope" value="Bacteria"/>
</dbReference>
<dbReference type="EMBL" id="CP002394">
    <property type="protein sequence ID" value="ADU30485.1"/>
    <property type="molecule type" value="Genomic_DNA"/>
</dbReference>
<name>E6U2A7_EVAC2</name>
<reference evidence="1 2" key="1">
    <citation type="submission" date="2010-12" db="EMBL/GenBank/DDBJ databases">
        <title>Complete sequence of Bacillus cellulosilyticus DSM 2522.</title>
        <authorList>
            <consortium name="US DOE Joint Genome Institute"/>
            <person name="Lucas S."/>
            <person name="Copeland A."/>
            <person name="Lapidus A."/>
            <person name="Cheng J.-F."/>
            <person name="Bruce D."/>
            <person name="Goodwin L."/>
            <person name="Pitluck S."/>
            <person name="Chertkov O."/>
            <person name="Detter J.C."/>
            <person name="Han C."/>
            <person name="Tapia R."/>
            <person name="Land M."/>
            <person name="Hauser L."/>
            <person name="Jeffries C."/>
            <person name="Kyrpides N."/>
            <person name="Ivanova N."/>
            <person name="Mikhailova N."/>
            <person name="Brumm P."/>
            <person name="Mead D."/>
            <person name="Woyke T."/>
        </authorList>
    </citation>
    <scope>NUCLEOTIDE SEQUENCE [LARGE SCALE GENOMIC DNA]</scope>
    <source>
        <strain evidence="2">ATCC 21833 / DSM 2522 / FERM P-1141 / JCM 9156 / N-4</strain>
    </source>
</reference>
<evidence type="ECO:0000313" key="1">
    <source>
        <dbReference type="EMBL" id="ADU30485.1"/>
    </source>
</evidence>
<accession>E6U2A7</accession>
<dbReference type="HOGENOM" id="CLU_2696877_0_0_9"/>
<dbReference type="STRING" id="649639.Bcell_2225"/>
<dbReference type="Proteomes" id="UP000001401">
    <property type="component" value="Chromosome"/>
</dbReference>
<dbReference type="KEGG" id="bco:Bcell_2225"/>
<dbReference type="AlphaFoldDB" id="E6U2A7"/>
<organism evidence="1 2">
    <name type="scientific">Evansella cellulosilytica (strain ATCC 21833 / DSM 2522 / FERM P-1141 / JCM 9156 / N-4)</name>
    <name type="common">Bacillus cellulosilyticus</name>
    <dbReference type="NCBI Taxonomy" id="649639"/>
    <lineage>
        <taxon>Bacteria</taxon>
        <taxon>Bacillati</taxon>
        <taxon>Bacillota</taxon>
        <taxon>Bacilli</taxon>
        <taxon>Bacillales</taxon>
        <taxon>Bacillaceae</taxon>
        <taxon>Evansella</taxon>
    </lineage>
</organism>